<accession>A0ABV6JH01</accession>
<dbReference type="RefSeq" id="WP_204820482.1">
    <property type="nucleotide sequence ID" value="NZ_JANHOF010000013.1"/>
</dbReference>
<evidence type="ECO:0000256" key="1">
    <source>
        <dbReference type="SAM" id="MobiDB-lite"/>
    </source>
</evidence>
<keyword evidence="2" id="KW-0472">Membrane</keyword>
<keyword evidence="4" id="KW-1185">Reference proteome</keyword>
<feature type="transmembrane region" description="Helical" evidence="2">
    <location>
        <begin position="161"/>
        <end position="178"/>
    </location>
</feature>
<feature type="transmembrane region" description="Helical" evidence="2">
    <location>
        <begin position="50"/>
        <end position="68"/>
    </location>
</feature>
<evidence type="ECO:0000313" key="4">
    <source>
        <dbReference type="Proteomes" id="UP001589818"/>
    </source>
</evidence>
<feature type="region of interest" description="Disordered" evidence="1">
    <location>
        <begin position="1"/>
        <end position="25"/>
    </location>
</feature>
<sequence length="209" mass="23558">MRENHDLSRSSNSNGQIHTQQEPGQQGLKDIEFIKQLMAKNQRKLDQSSPYLYIWGTYLMVGYIGMQFDQTLWPIWYWSSGAIIGVMLSAITGIRQSRSGDVQEGGSFGWMFWVPFLFMMTSGAFMMAMEMVQAEDLSVFWFLLLGMAYASLGALVGKGPVMLGAWCILLAIVTGLFFREYQFLILGLLGGGSNVAAGWILQRRSKRHE</sequence>
<protein>
    <recommendedName>
        <fullName evidence="5">Transporter</fullName>
    </recommendedName>
</protein>
<proteinExistence type="predicted"/>
<organism evidence="3 4">
    <name type="scientific">Paenibacillus mendelii</name>
    <dbReference type="NCBI Taxonomy" id="206163"/>
    <lineage>
        <taxon>Bacteria</taxon>
        <taxon>Bacillati</taxon>
        <taxon>Bacillota</taxon>
        <taxon>Bacilli</taxon>
        <taxon>Bacillales</taxon>
        <taxon>Paenibacillaceae</taxon>
        <taxon>Paenibacillus</taxon>
    </lineage>
</organism>
<keyword evidence="2" id="KW-0812">Transmembrane</keyword>
<feature type="transmembrane region" description="Helical" evidence="2">
    <location>
        <begin position="184"/>
        <end position="201"/>
    </location>
</feature>
<dbReference type="Proteomes" id="UP001589818">
    <property type="component" value="Unassembled WGS sequence"/>
</dbReference>
<gene>
    <name evidence="3" type="ORF">ACFFJ8_21090</name>
</gene>
<feature type="transmembrane region" description="Helical" evidence="2">
    <location>
        <begin position="74"/>
        <end position="94"/>
    </location>
</feature>
<evidence type="ECO:0000313" key="3">
    <source>
        <dbReference type="EMBL" id="MFC0393853.1"/>
    </source>
</evidence>
<feature type="compositionally biased region" description="Polar residues" evidence="1">
    <location>
        <begin position="9"/>
        <end position="24"/>
    </location>
</feature>
<dbReference type="EMBL" id="JBHLVF010000034">
    <property type="protein sequence ID" value="MFC0393853.1"/>
    <property type="molecule type" value="Genomic_DNA"/>
</dbReference>
<keyword evidence="2" id="KW-1133">Transmembrane helix</keyword>
<reference evidence="3 4" key="1">
    <citation type="submission" date="2024-09" db="EMBL/GenBank/DDBJ databases">
        <authorList>
            <person name="Sun Q."/>
            <person name="Mori K."/>
        </authorList>
    </citation>
    <scope>NUCLEOTIDE SEQUENCE [LARGE SCALE GENOMIC DNA]</scope>
    <source>
        <strain evidence="3 4">CCM 4839</strain>
    </source>
</reference>
<evidence type="ECO:0008006" key="5">
    <source>
        <dbReference type="Google" id="ProtNLM"/>
    </source>
</evidence>
<feature type="transmembrane region" description="Helical" evidence="2">
    <location>
        <begin position="106"/>
        <end position="127"/>
    </location>
</feature>
<feature type="transmembrane region" description="Helical" evidence="2">
    <location>
        <begin position="139"/>
        <end position="156"/>
    </location>
</feature>
<name>A0ABV6JH01_9BACL</name>
<evidence type="ECO:0000256" key="2">
    <source>
        <dbReference type="SAM" id="Phobius"/>
    </source>
</evidence>
<comment type="caution">
    <text evidence="3">The sequence shown here is derived from an EMBL/GenBank/DDBJ whole genome shotgun (WGS) entry which is preliminary data.</text>
</comment>